<keyword evidence="6" id="KW-0732">Signal</keyword>
<keyword evidence="5" id="KW-0503">Monooxygenase</keyword>
<reference evidence="7 8" key="1">
    <citation type="journal article" date="2024" name="bioRxiv">
        <title>A reference genome for Trichogramma kaykai: A tiny desert-dwelling parasitoid wasp with competing sex-ratio distorters.</title>
        <authorList>
            <person name="Culotta J."/>
            <person name="Lindsey A.R."/>
        </authorList>
    </citation>
    <scope>NUCLEOTIDE SEQUENCE [LARGE SCALE GENOMIC DNA]</scope>
    <source>
        <strain evidence="7 8">KSX58</strain>
    </source>
</reference>
<keyword evidence="2 5" id="KW-0285">Flavoprotein</keyword>
<evidence type="ECO:0000313" key="7">
    <source>
        <dbReference type="EMBL" id="KAL3388498.1"/>
    </source>
</evidence>
<dbReference type="Gene3D" id="3.50.50.60">
    <property type="entry name" value="FAD/NAD(P)-binding domain"/>
    <property type="match status" value="1"/>
</dbReference>
<feature type="signal peptide" evidence="6">
    <location>
        <begin position="1"/>
        <end position="22"/>
    </location>
</feature>
<keyword evidence="4 5" id="KW-0560">Oxidoreductase</keyword>
<comment type="caution">
    <text evidence="7">The sequence shown here is derived from an EMBL/GenBank/DDBJ whole genome shotgun (WGS) entry which is preliminary data.</text>
</comment>
<gene>
    <name evidence="7" type="ORF">TKK_016367</name>
</gene>
<evidence type="ECO:0000256" key="4">
    <source>
        <dbReference type="ARBA" id="ARBA00023002"/>
    </source>
</evidence>
<evidence type="ECO:0000256" key="5">
    <source>
        <dbReference type="RuleBase" id="RU361177"/>
    </source>
</evidence>
<keyword evidence="8" id="KW-1185">Reference proteome</keyword>
<dbReference type="EC" id="1.-.-.-" evidence="5"/>
<name>A0ABD2W696_9HYME</name>
<proteinExistence type="inferred from homology"/>
<organism evidence="7 8">
    <name type="scientific">Trichogramma kaykai</name>
    <dbReference type="NCBI Taxonomy" id="54128"/>
    <lineage>
        <taxon>Eukaryota</taxon>
        <taxon>Metazoa</taxon>
        <taxon>Ecdysozoa</taxon>
        <taxon>Arthropoda</taxon>
        <taxon>Hexapoda</taxon>
        <taxon>Insecta</taxon>
        <taxon>Pterygota</taxon>
        <taxon>Neoptera</taxon>
        <taxon>Endopterygota</taxon>
        <taxon>Hymenoptera</taxon>
        <taxon>Apocrita</taxon>
        <taxon>Proctotrupomorpha</taxon>
        <taxon>Chalcidoidea</taxon>
        <taxon>Trichogrammatidae</taxon>
        <taxon>Trichogramma</taxon>
    </lineage>
</organism>
<dbReference type="AlphaFoldDB" id="A0ABD2W696"/>
<dbReference type="InterPro" id="IPR020946">
    <property type="entry name" value="Flavin_mOase-like"/>
</dbReference>
<dbReference type="GO" id="GO:0004497">
    <property type="term" value="F:monooxygenase activity"/>
    <property type="evidence" value="ECO:0007669"/>
    <property type="project" value="UniProtKB-KW"/>
</dbReference>
<feature type="chain" id="PRO_5044794505" description="Flavin-containing monooxygenase" evidence="6">
    <location>
        <begin position="23"/>
        <end position="108"/>
    </location>
</feature>
<keyword evidence="3 5" id="KW-0274">FAD</keyword>
<dbReference type="InterPro" id="IPR050346">
    <property type="entry name" value="FMO-like"/>
</dbReference>
<dbReference type="InterPro" id="IPR036188">
    <property type="entry name" value="FAD/NAD-bd_sf"/>
</dbReference>
<dbReference type="EMBL" id="JBJJXI010000130">
    <property type="protein sequence ID" value="KAL3388498.1"/>
    <property type="molecule type" value="Genomic_DNA"/>
</dbReference>
<evidence type="ECO:0000256" key="1">
    <source>
        <dbReference type="ARBA" id="ARBA00009183"/>
    </source>
</evidence>
<evidence type="ECO:0000256" key="2">
    <source>
        <dbReference type="ARBA" id="ARBA00022630"/>
    </source>
</evidence>
<dbReference type="PANTHER" id="PTHR23023">
    <property type="entry name" value="DIMETHYLANILINE MONOOXYGENASE"/>
    <property type="match status" value="1"/>
</dbReference>
<evidence type="ECO:0000256" key="6">
    <source>
        <dbReference type="SAM" id="SignalP"/>
    </source>
</evidence>
<evidence type="ECO:0000256" key="3">
    <source>
        <dbReference type="ARBA" id="ARBA00022827"/>
    </source>
</evidence>
<dbReference type="PRINTS" id="PR00419">
    <property type="entry name" value="ADXRDTASE"/>
</dbReference>
<sequence length="108" mass="12036">MMNYRFLCSLATWCSLAYLSAGLSIITKKPNICVLGAGVSGLAAAKATVEYTRELDLVVFEKSSDVGGLWRYTDSQDMDLEYSWSIRTSPIPMKKTESNATVISTFWY</sequence>
<accession>A0ABD2W696</accession>
<evidence type="ECO:0000313" key="8">
    <source>
        <dbReference type="Proteomes" id="UP001627154"/>
    </source>
</evidence>
<dbReference type="Pfam" id="PF00743">
    <property type="entry name" value="FMO-like"/>
    <property type="match status" value="1"/>
</dbReference>
<dbReference type="Proteomes" id="UP001627154">
    <property type="component" value="Unassembled WGS sequence"/>
</dbReference>
<dbReference type="SUPFAM" id="SSF51905">
    <property type="entry name" value="FAD/NAD(P)-binding domain"/>
    <property type="match status" value="1"/>
</dbReference>
<comment type="cofactor">
    <cofactor evidence="5">
        <name>FAD</name>
        <dbReference type="ChEBI" id="CHEBI:57692"/>
    </cofactor>
</comment>
<comment type="similarity">
    <text evidence="1 5">Belongs to the FMO family.</text>
</comment>
<protein>
    <recommendedName>
        <fullName evidence="5">Flavin-containing monooxygenase</fullName>
        <ecNumber evidence="5">1.-.-.-</ecNumber>
    </recommendedName>
</protein>